<gene>
    <name evidence="2" type="ORF">J2W56_001053</name>
</gene>
<dbReference type="RefSeq" id="WP_310399085.1">
    <property type="nucleotide sequence ID" value="NZ_JAVDWW010000001.1"/>
</dbReference>
<evidence type="ECO:0000313" key="2">
    <source>
        <dbReference type="EMBL" id="MDR7167335.1"/>
    </source>
</evidence>
<evidence type="ECO:0000313" key="3">
    <source>
        <dbReference type="Proteomes" id="UP001251217"/>
    </source>
</evidence>
<comment type="caution">
    <text evidence="2">The sequence shown here is derived from an EMBL/GenBank/DDBJ whole genome shotgun (WGS) entry which is preliminary data.</text>
</comment>
<dbReference type="SUPFAM" id="SSF53041">
    <property type="entry name" value="Resolvase-like"/>
    <property type="match status" value="1"/>
</dbReference>
<dbReference type="PROSITE" id="PS51736">
    <property type="entry name" value="RECOMBINASES_3"/>
    <property type="match status" value="1"/>
</dbReference>
<keyword evidence="3" id="KW-1185">Reference proteome</keyword>
<dbReference type="InterPro" id="IPR036162">
    <property type="entry name" value="Resolvase-like_N_sf"/>
</dbReference>
<name>A0ABU1X9W7_9NOCA</name>
<evidence type="ECO:0000259" key="1">
    <source>
        <dbReference type="PROSITE" id="PS51736"/>
    </source>
</evidence>
<dbReference type="InterPro" id="IPR006119">
    <property type="entry name" value="Resolv_N"/>
</dbReference>
<proteinExistence type="predicted"/>
<protein>
    <submittedName>
        <fullName evidence="2">DNA invertase Pin-like site-specific DNA recombinase</fullName>
    </submittedName>
</protein>
<sequence length="129" mass="14346">MAIGFDNAIDARRGGDEFRVTELGRLSLPADDLHKAVDGLAASGWLCRDGKVYDPADLMGKMFIGMLGLMTEFESDRIRSRTRDARAAATAADDMKGRTDKLTRRSELTCFRRARRPSSRSKHSARILV</sequence>
<feature type="domain" description="Resolvase/invertase-type recombinase catalytic" evidence="1">
    <location>
        <begin position="1"/>
        <end position="93"/>
    </location>
</feature>
<accession>A0ABU1X9W7</accession>
<dbReference type="EMBL" id="JAVDWW010000001">
    <property type="protein sequence ID" value="MDR7167335.1"/>
    <property type="molecule type" value="Genomic_DNA"/>
</dbReference>
<dbReference type="Gene3D" id="3.40.50.1390">
    <property type="entry name" value="Resolvase, N-terminal catalytic domain"/>
    <property type="match status" value="1"/>
</dbReference>
<organism evidence="2 3">
    <name type="scientific">Nocardia kruczakiae</name>
    <dbReference type="NCBI Taxonomy" id="261477"/>
    <lineage>
        <taxon>Bacteria</taxon>
        <taxon>Bacillati</taxon>
        <taxon>Actinomycetota</taxon>
        <taxon>Actinomycetes</taxon>
        <taxon>Mycobacteriales</taxon>
        <taxon>Nocardiaceae</taxon>
        <taxon>Nocardia</taxon>
    </lineage>
</organism>
<dbReference type="Pfam" id="PF00239">
    <property type="entry name" value="Resolvase"/>
    <property type="match status" value="1"/>
</dbReference>
<dbReference type="Proteomes" id="UP001251217">
    <property type="component" value="Unassembled WGS sequence"/>
</dbReference>
<reference evidence="2 3" key="1">
    <citation type="submission" date="2023-07" db="EMBL/GenBank/DDBJ databases">
        <title>Sorghum-associated microbial communities from plants grown in Nebraska, USA.</title>
        <authorList>
            <person name="Schachtman D."/>
        </authorList>
    </citation>
    <scope>NUCLEOTIDE SEQUENCE [LARGE SCALE GENOMIC DNA]</scope>
    <source>
        <strain evidence="2 3">4272</strain>
    </source>
</reference>